<dbReference type="HOGENOM" id="CLU_202087_0_0_1"/>
<reference evidence="1 2" key="2">
    <citation type="journal article" date="2010" name="Nucleic Acids Res.">
        <title>BeetleBase in 2010: revisions to provide comprehensive genomic information for Tribolium castaneum.</title>
        <authorList>
            <person name="Kim H.S."/>
            <person name="Murphy T."/>
            <person name="Xia J."/>
            <person name="Caragea D."/>
            <person name="Park Y."/>
            <person name="Beeman R.W."/>
            <person name="Lorenzen M.D."/>
            <person name="Butcher S."/>
            <person name="Manak J.R."/>
            <person name="Brown S.J."/>
        </authorList>
    </citation>
    <scope>GENOME REANNOTATION</scope>
    <source>
        <strain evidence="1 2">Georgia GA2</strain>
    </source>
</reference>
<dbReference type="InParanoid" id="D2A3I7"/>
<name>D2A3I7_TRICA</name>
<organism evidence="1 2">
    <name type="scientific">Tribolium castaneum</name>
    <name type="common">Red flour beetle</name>
    <dbReference type="NCBI Taxonomy" id="7070"/>
    <lineage>
        <taxon>Eukaryota</taxon>
        <taxon>Metazoa</taxon>
        <taxon>Ecdysozoa</taxon>
        <taxon>Arthropoda</taxon>
        <taxon>Hexapoda</taxon>
        <taxon>Insecta</taxon>
        <taxon>Pterygota</taxon>
        <taxon>Neoptera</taxon>
        <taxon>Endopterygota</taxon>
        <taxon>Coleoptera</taxon>
        <taxon>Polyphaga</taxon>
        <taxon>Cucujiformia</taxon>
        <taxon>Tenebrionidae</taxon>
        <taxon>Tenebrionidae incertae sedis</taxon>
        <taxon>Tribolium</taxon>
    </lineage>
</organism>
<dbReference type="AlphaFoldDB" id="D2A3I7"/>
<feature type="non-terminal residue" evidence="1">
    <location>
        <position position="1"/>
    </location>
</feature>
<gene>
    <name evidence="1" type="primary">GLEAN_07988</name>
    <name evidence="1" type="ORF">TcasGA2_TC007988</name>
</gene>
<evidence type="ECO:0000313" key="1">
    <source>
        <dbReference type="EMBL" id="EFA02320.1"/>
    </source>
</evidence>
<evidence type="ECO:0000313" key="2">
    <source>
        <dbReference type="Proteomes" id="UP000007266"/>
    </source>
</evidence>
<dbReference type="PhylomeDB" id="D2A3I7"/>
<proteinExistence type="predicted"/>
<dbReference type="EMBL" id="KQ971338">
    <property type="protein sequence ID" value="EFA02320.1"/>
    <property type="molecule type" value="Genomic_DNA"/>
</dbReference>
<dbReference type="Proteomes" id="UP000007266">
    <property type="component" value="Linkage group 4"/>
</dbReference>
<accession>D2A3I7</accession>
<protein>
    <submittedName>
        <fullName evidence="1">Uncharacterized protein</fullName>
    </submittedName>
</protein>
<keyword evidence="2" id="KW-1185">Reference proteome</keyword>
<sequence>TCDDVTSEVRCAAQAARAVQSTASSGTGQIGSGSGRRGEASLLLAVVANGRVLKQI</sequence>
<reference evidence="1 2" key="1">
    <citation type="journal article" date="2008" name="Nature">
        <title>The genome of the model beetle and pest Tribolium castaneum.</title>
        <authorList>
            <consortium name="Tribolium Genome Sequencing Consortium"/>
            <person name="Richards S."/>
            <person name="Gibbs R.A."/>
            <person name="Weinstock G.M."/>
            <person name="Brown S.J."/>
            <person name="Denell R."/>
            <person name="Beeman R.W."/>
            <person name="Gibbs R."/>
            <person name="Beeman R.W."/>
            <person name="Brown S.J."/>
            <person name="Bucher G."/>
            <person name="Friedrich M."/>
            <person name="Grimmelikhuijzen C.J."/>
            <person name="Klingler M."/>
            <person name="Lorenzen M."/>
            <person name="Richards S."/>
            <person name="Roth S."/>
            <person name="Schroder R."/>
            <person name="Tautz D."/>
            <person name="Zdobnov E.M."/>
            <person name="Muzny D."/>
            <person name="Gibbs R.A."/>
            <person name="Weinstock G.M."/>
            <person name="Attaway T."/>
            <person name="Bell S."/>
            <person name="Buhay C.J."/>
            <person name="Chandrabose M.N."/>
            <person name="Chavez D."/>
            <person name="Clerk-Blankenburg K.P."/>
            <person name="Cree A."/>
            <person name="Dao M."/>
            <person name="Davis C."/>
            <person name="Chacko J."/>
            <person name="Dinh H."/>
            <person name="Dugan-Rocha S."/>
            <person name="Fowler G."/>
            <person name="Garner T.T."/>
            <person name="Garnes J."/>
            <person name="Gnirke A."/>
            <person name="Hawes A."/>
            <person name="Hernandez J."/>
            <person name="Hines S."/>
            <person name="Holder M."/>
            <person name="Hume J."/>
            <person name="Jhangiani S.N."/>
            <person name="Joshi V."/>
            <person name="Khan Z.M."/>
            <person name="Jackson L."/>
            <person name="Kovar C."/>
            <person name="Kowis A."/>
            <person name="Lee S."/>
            <person name="Lewis L.R."/>
            <person name="Margolis J."/>
            <person name="Morgan M."/>
            <person name="Nazareth L.V."/>
            <person name="Nguyen N."/>
            <person name="Okwuonu G."/>
            <person name="Parker D."/>
            <person name="Richards S."/>
            <person name="Ruiz S.J."/>
            <person name="Santibanez J."/>
            <person name="Savard J."/>
            <person name="Scherer S.E."/>
            <person name="Schneider B."/>
            <person name="Sodergren E."/>
            <person name="Tautz D."/>
            <person name="Vattahil S."/>
            <person name="Villasana D."/>
            <person name="White C.S."/>
            <person name="Wright R."/>
            <person name="Park Y."/>
            <person name="Beeman R.W."/>
            <person name="Lord J."/>
            <person name="Oppert B."/>
            <person name="Lorenzen M."/>
            <person name="Brown S."/>
            <person name="Wang L."/>
            <person name="Savard J."/>
            <person name="Tautz D."/>
            <person name="Richards S."/>
            <person name="Weinstock G."/>
            <person name="Gibbs R.A."/>
            <person name="Liu Y."/>
            <person name="Worley K."/>
            <person name="Weinstock G."/>
            <person name="Elsik C.G."/>
            <person name="Reese J.T."/>
            <person name="Elhaik E."/>
            <person name="Landan G."/>
            <person name="Graur D."/>
            <person name="Arensburger P."/>
            <person name="Atkinson P."/>
            <person name="Beeman R.W."/>
            <person name="Beidler J."/>
            <person name="Brown S.J."/>
            <person name="Demuth J.P."/>
            <person name="Drury D.W."/>
            <person name="Du Y.Z."/>
            <person name="Fujiwara H."/>
            <person name="Lorenzen M."/>
            <person name="Maselli V."/>
            <person name="Osanai M."/>
            <person name="Park Y."/>
            <person name="Robertson H.M."/>
            <person name="Tu Z."/>
            <person name="Wang J.J."/>
            <person name="Wang S."/>
            <person name="Richards S."/>
            <person name="Song H."/>
            <person name="Zhang L."/>
            <person name="Sodergren E."/>
            <person name="Werner D."/>
            <person name="Stanke M."/>
            <person name="Morgenstern B."/>
            <person name="Solovyev V."/>
            <person name="Kosarev P."/>
            <person name="Brown G."/>
            <person name="Chen H.C."/>
            <person name="Ermolaeva O."/>
            <person name="Hlavina W."/>
            <person name="Kapustin Y."/>
            <person name="Kiryutin B."/>
            <person name="Kitts P."/>
            <person name="Maglott D."/>
            <person name="Pruitt K."/>
            <person name="Sapojnikov V."/>
            <person name="Souvorov A."/>
            <person name="Mackey A.J."/>
            <person name="Waterhouse R.M."/>
            <person name="Wyder S."/>
            <person name="Zdobnov E.M."/>
            <person name="Zdobnov E.M."/>
            <person name="Wyder S."/>
            <person name="Kriventseva E.V."/>
            <person name="Kadowaki T."/>
            <person name="Bork P."/>
            <person name="Aranda M."/>
            <person name="Bao R."/>
            <person name="Beermann A."/>
            <person name="Berns N."/>
            <person name="Bolognesi R."/>
            <person name="Bonneton F."/>
            <person name="Bopp D."/>
            <person name="Brown S.J."/>
            <person name="Bucher G."/>
            <person name="Butts T."/>
            <person name="Chaumot A."/>
            <person name="Denell R.E."/>
            <person name="Ferrier D.E."/>
            <person name="Friedrich M."/>
            <person name="Gordon C.M."/>
            <person name="Jindra M."/>
            <person name="Klingler M."/>
            <person name="Lan Q."/>
            <person name="Lattorff H.M."/>
            <person name="Laudet V."/>
            <person name="von Levetsow C."/>
            <person name="Liu Z."/>
            <person name="Lutz R."/>
            <person name="Lynch J.A."/>
            <person name="da Fonseca R.N."/>
            <person name="Posnien N."/>
            <person name="Reuter R."/>
            <person name="Roth S."/>
            <person name="Savard J."/>
            <person name="Schinko J.B."/>
            <person name="Schmitt C."/>
            <person name="Schoppmeier M."/>
            <person name="Schroder R."/>
            <person name="Shippy T.D."/>
            <person name="Simonnet F."/>
            <person name="Marques-Souza H."/>
            <person name="Tautz D."/>
            <person name="Tomoyasu Y."/>
            <person name="Trauner J."/>
            <person name="Van der Zee M."/>
            <person name="Vervoort M."/>
            <person name="Wittkopp N."/>
            <person name="Wimmer E.A."/>
            <person name="Yang X."/>
            <person name="Jones A.K."/>
            <person name="Sattelle D.B."/>
            <person name="Ebert P.R."/>
            <person name="Nelson D."/>
            <person name="Scott J.G."/>
            <person name="Beeman R.W."/>
            <person name="Muthukrishnan S."/>
            <person name="Kramer K.J."/>
            <person name="Arakane Y."/>
            <person name="Beeman R.W."/>
            <person name="Zhu Q."/>
            <person name="Hogenkamp D."/>
            <person name="Dixit R."/>
            <person name="Oppert B."/>
            <person name="Jiang H."/>
            <person name="Zou Z."/>
            <person name="Marshall J."/>
            <person name="Elpidina E."/>
            <person name="Vinokurov K."/>
            <person name="Oppert C."/>
            <person name="Zou Z."/>
            <person name="Evans J."/>
            <person name="Lu Z."/>
            <person name="Zhao P."/>
            <person name="Sumathipala N."/>
            <person name="Altincicek B."/>
            <person name="Vilcinskas A."/>
            <person name="Williams M."/>
            <person name="Hultmark D."/>
            <person name="Hetru C."/>
            <person name="Jiang H."/>
            <person name="Grimmelikhuijzen C.J."/>
            <person name="Hauser F."/>
            <person name="Cazzamali G."/>
            <person name="Williamson M."/>
            <person name="Park Y."/>
            <person name="Li B."/>
            <person name="Tanaka Y."/>
            <person name="Predel R."/>
            <person name="Neupert S."/>
            <person name="Schachtner J."/>
            <person name="Verleyen P."/>
            <person name="Raible F."/>
            <person name="Bork P."/>
            <person name="Friedrich M."/>
            <person name="Walden K.K."/>
            <person name="Robertson H.M."/>
            <person name="Angeli S."/>
            <person name="Foret S."/>
            <person name="Bucher G."/>
            <person name="Schuetz S."/>
            <person name="Maleszka R."/>
            <person name="Wimmer E.A."/>
            <person name="Beeman R.W."/>
            <person name="Lorenzen M."/>
            <person name="Tomoyasu Y."/>
            <person name="Miller S.C."/>
            <person name="Grossmann D."/>
            <person name="Bucher G."/>
        </authorList>
    </citation>
    <scope>NUCLEOTIDE SEQUENCE [LARGE SCALE GENOMIC DNA]</scope>
    <source>
        <strain evidence="1 2">Georgia GA2</strain>
    </source>
</reference>